<dbReference type="EMBL" id="WUAV01000001">
    <property type="protein sequence ID" value="KAF1768664.1"/>
    <property type="molecule type" value="Genomic_DNA"/>
</dbReference>
<dbReference type="Pfam" id="PF00646">
    <property type="entry name" value="F-box"/>
    <property type="match status" value="1"/>
</dbReference>
<evidence type="ECO:0000259" key="1">
    <source>
        <dbReference type="PROSITE" id="PS50181"/>
    </source>
</evidence>
<dbReference type="AlphaFoldDB" id="A0A6A5HPY6"/>
<organism evidence="2 3">
    <name type="scientific">Caenorhabditis remanei</name>
    <name type="common">Caenorhabditis vulgaris</name>
    <dbReference type="NCBI Taxonomy" id="31234"/>
    <lineage>
        <taxon>Eukaryota</taxon>
        <taxon>Metazoa</taxon>
        <taxon>Ecdysozoa</taxon>
        <taxon>Nematoda</taxon>
        <taxon>Chromadorea</taxon>
        <taxon>Rhabditida</taxon>
        <taxon>Rhabditina</taxon>
        <taxon>Rhabditomorpha</taxon>
        <taxon>Rhabditoidea</taxon>
        <taxon>Rhabditidae</taxon>
        <taxon>Peloderinae</taxon>
        <taxon>Caenorhabditis</taxon>
    </lineage>
</organism>
<protein>
    <recommendedName>
        <fullName evidence="1">F-box domain-containing protein</fullName>
    </recommendedName>
</protein>
<proteinExistence type="predicted"/>
<dbReference type="Proteomes" id="UP000483820">
    <property type="component" value="Chromosome I"/>
</dbReference>
<dbReference type="GeneID" id="9804780"/>
<gene>
    <name evidence="2" type="ORF">GCK72_000477</name>
</gene>
<reference evidence="2 3" key="1">
    <citation type="submission" date="2019-12" db="EMBL/GenBank/DDBJ databases">
        <title>Chromosome-level assembly of the Caenorhabditis remanei genome.</title>
        <authorList>
            <person name="Teterina A.A."/>
            <person name="Willis J.H."/>
            <person name="Phillips P.C."/>
        </authorList>
    </citation>
    <scope>NUCLEOTIDE SEQUENCE [LARGE SCALE GENOMIC DNA]</scope>
    <source>
        <strain evidence="2 3">PX506</strain>
        <tissue evidence="2">Whole organism</tissue>
    </source>
</reference>
<evidence type="ECO:0000313" key="2">
    <source>
        <dbReference type="EMBL" id="KAF1768664.1"/>
    </source>
</evidence>
<comment type="caution">
    <text evidence="2">The sequence shown here is derived from an EMBL/GenBank/DDBJ whole genome shotgun (WGS) entry which is preliminary data.</text>
</comment>
<evidence type="ECO:0000313" key="3">
    <source>
        <dbReference type="Proteomes" id="UP000483820"/>
    </source>
</evidence>
<dbReference type="PROSITE" id="PS50181">
    <property type="entry name" value="FBOX"/>
    <property type="match status" value="1"/>
</dbReference>
<dbReference type="PANTHER" id="PTHR21503">
    <property type="entry name" value="F-BOX-CONTAINING HYPOTHETICAL PROTEIN C.ELEGANS"/>
    <property type="match status" value="1"/>
</dbReference>
<name>A0A6A5HPY6_CAERE</name>
<sequence length="348" mass="39997">MPLKFLNFPYLVQEKIMENMEFSEIFLASLCSKRMKQSVIRARVAIPKTWFVVKEDSRLVGIKPDTSYPAKMLIKMVEKPKIKKRKMINVKIGEGCEVSAKIRAKYSNYDEHYCLLEVLQIDKTLTQALHDHVKSIFKSTQSFDLQMAAAKISDDLPIFENVKDIFIPGATSVLEVEVLERFLEKYPKLHSLNLQPIIDGLLTDTSKIFENERVYSRNPGQIGKNLLLNFSGKSLELSNVIISETDIVDIIRKWVTNEGYQDLETLILRMASAIINTNRVFDALPETEMFNPAIRSPNFYYDNKIIHTASFNIELDANSVCRDVIRPIDGKRASIRIECHQLAFVVWN</sequence>
<dbReference type="CTD" id="9804780"/>
<accession>A0A6A5HPY6</accession>
<dbReference type="KEGG" id="crq:GCK72_000477"/>
<dbReference type="PANTHER" id="PTHR21503:SF8">
    <property type="entry name" value="F-BOX ASSOCIATED DOMAIN-CONTAINING PROTEIN-RELATED"/>
    <property type="match status" value="1"/>
</dbReference>
<feature type="domain" description="F-box" evidence="1">
    <location>
        <begin position="2"/>
        <end position="53"/>
    </location>
</feature>
<dbReference type="InterPro" id="IPR001810">
    <property type="entry name" value="F-box_dom"/>
</dbReference>
<dbReference type="RefSeq" id="XP_003099323.2">
    <property type="nucleotide sequence ID" value="XM_003099275.2"/>
</dbReference>